<feature type="region of interest" description="Disordered" evidence="1">
    <location>
        <begin position="527"/>
        <end position="563"/>
    </location>
</feature>
<protein>
    <submittedName>
        <fullName evidence="2">(California timema) hypothetical protein</fullName>
    </submittedName>
</protein>
<organism evidence="2">
    <name type="scientific">Timema californicum</name>
    <name type="common">California timema</name>
    <name type="synonym">Walking stick</name>
    <dbReference type="NCBI Taxonomy" id="61474"/>
    <lineage>
        <taxon>Eukaryota</taxon>
        <taxon>Metazoa</taxon>
        <taxon>Ecdysozoa</taxon>
        <taxon>Arthropoda</taxon>
        <taxon>Hexapoda</taxon>
        <taxon>Insecta</taxon>
        <taxon>Pterygota</taxon>
        <taxon>Neoptera</taxon>
        <taxon>Polyneoptera</taxon>
        <taxon>Phasmatodea</taxon>
        <taxon>Timematodea</taxon>
        <taxon>Timematoidea</taxon>
        <taxon>Timematidae</taxon>
        <taxon>Timema</taxon>
    </lineage>
</organism>
<sequence length="767" mass="84936">MNSPGVMTRSQLKRLDKITPHRVNYNESDFPDSTSQDGTASTSQGSPPLKRIKARARKSLLETEHKVNTSNSAAVKVKRLSLRSGDRCSKEGSANTRQLEENSPKSLLKTENKANTLDSPIVKVNRLSLKRCKEYSSKDVNINTCELKEGLSPNNTTSKKDRSPSVSAPSPLDVSSSNSLKKQNNSPVRLSWSASHEEGEQRSRSNSPQKKSFTTKEIKSPKSCKVLSAVDNTEVSENRTSSSPNKNTPEDGKTVTPTFNSNVSNNKIDVLSPNKIKSHKTDGGFVVSHGVDSQDNDTNPLGHKKMMKSNIDVTRSPLNGGNFLTLSSSDSKKKTKKYNIVLNKTVEARSPSSNGAVSLDTNVLSGLRHKTASSELNTEPNRCTSMIVANKLDPTSEENDSILFTSPSHNSTKSHNSTLSFCSEKIEDCNIVEATPTVEVQHFTDKLNINTQAKMKTKKNKHIKSNSDDTLNDRSSEKTKEVKDRNENIFSDTTKRGSPSITAPQLEDKGSIEWKSVHSDGELFYLDSKHDKPKKNNGATQALIKNSVPDSQRKQEKSSPSSVNLFKNKKLHLSTSDEKIKLINKSETCDQPIRLTEKTSAIKTDEHDEIPTHTADNLNSLPRSCTEISDDSDSDAETRKAIKHNAEVRIYKSLSNSESDCRLVRHAKQRSVSDSGSAPEDVPFEVGLKRALTAIKNAKEGIQHDNLRKKQQRKEKLDRFKQQKEEKLNRLKESLACKEDASCSSSESCETTYEQDGFTVTSINKSK</sequence>
<feature type="compositionally biased region" description="Basic and acidic residues" evidence="1">
    <location>
        <begin position="98"/>
        <end position="112"/>
    </location>
</feature>
<dbReference type="AlphaFoldDB" id="A0A7R9JI64"/>
<feature type="compositionally biased region" description="Polar residues" evidence="1">
    <location>
        <begin position="25"/>
        <end position="46"/>
    </location>
</feature>
<feature type="compositionally biased region" description="Low complexity" evidence="1">
    <location>
        <begin position="175"/>
        <end position="186"/>
    </location>
</feature>
<feature type="compositionally biased region" description="Polar residues" evidence="1">
    <location>
        <begin position="255"/>
        <end position="266"/>
    </location>
</feature>
<feature type="region of interest" description="Disordered" evidence="1">
    <location>
        <begin position="704"/>
        <end position="725"/>
    </location>
</feature>
<feature type="compositionally biased region" description="Basic and acidic residues" evidence="1">
    <location>
        <begin position="465"/>
        <end position="487"/>
    </location>
</feature>
<feature type="compositionally biased region" description="Polar residues" evidence="1">
    <location>
        <begin position="1"/>
        <end position="10"/>
    </location>
</feature>
<feature type="region of interest" description="Disordered" evidence="1">
    <location>
        <begin position="148"/>
        <end position="266"/>
    </location>
</feature>
<feature type="compositionally biased region" description="Polar residues" evidence="1">
    <location>
        <begin position="537"/>
        <end position="550"/>
    </location>
</feature>
<dbReference type="EMBL" id="OE192007">
    <property type="protein sequence ID" value="CAD7579481.1"/>
    <property type="molecule type" value="Genomic_DNA"/>
</dbReference>
<feature type="region of interest" description="Disordered" evidence="1">
    <location>
        <begin position="610"/>
        <end position="637"/>
    </location>
</feature>
<feature type="compositionally biased region" description="Polar residues" evidence="1">
    <location>
        <begin position="488"/>
        <end position="503"/>
    </location>
</feature>
<proteinExistence type="predicted"/>
<feature type="region of interest" description="Disordered" evidence="1">
    <location>
        <begin position="454"/>
        <end position="509"/>
    </location>
</feature>
<evidence type="ECO:0000256" key="1">
    <source>
        <dbReference type="SAM" id="MobiDB-lite"/>
    </source>
</evidence>
<accession>A0A7R9JI64</accession>
<feature type="compositionally biased region" description="Polar residues" evidence="1">
    <location>
        <begin position="230"/>
        <end position="247"/>
    </location>
</feature>
<feature type="compositionally biased region" description="Polar residues" evidence="1">
    <location>
        <begin position="614"/>
        <end position="627"/>
    </location>
</feature>
<name>A0A7R9JI64_TIMCA</name>
<evidence type="ECO:0000313" key="2">
    <source>
        <dbReference type="EMBL" id="CAD7579481.1"/>
    </source>
</evidence>
<feature type="region of interest" description="Disordered" evidence="1">
    <location>
        <begin position="81"/>
        <end position="117"/>
    </location>
</feature>
<reference evidence="2" key="1">
    <citation type="submission" date="2020-11" db="EMBL/GenBank/DDBJ databases">
        <authorList>
            <person name="Tran Van P."/>
        </authorList>
    </citation>
    <scope>NUCLEOTIDE SEQUENCE</scope>
</reference>
<feature type="compositionally biased region" description="Basic residues" evidence="1">
    <location>
        <begin position="455"/>
        <end position="464"/>
    </location>
</feature>
<feature type="region of interest" description="Disordered" evidence="1">
    <location>
        <begin position="1"/>
        <end position="51"/>
    </location>
</feature>
<gene>
    <name evidence="2" type="ORF">TCMB3V08_LOCUS12015</name>
</gene>